<sequence length="304" mass="33095">MPPAPKSGPALFLGIELGPTNFEPRLTHGGIFTTPGEAYTTPVEMWIKAIDTLLRGYTPITTSRVSEPLEAPPARTGMVEVYHRALTLVSRSPRTVPQHFPAPISRSPIPHRSGYPPRTPRLSPSKTTSAALTSWQAGSASSAREGELPAEVWGRTGRVQLASAFIGSLITGKWIGMSESEACATGMWVHAANPNNATGQGYWDEEVLEIVAGSRRMVVASGVGLETLTVGRLTEGWKRFKVSCRALWLRSSPRVRTHGYHLRQRSIIFLRVSIICSHPVQEAGAKQRYIAVLSSRNGDVPRAL</sequence>
<feature type="compositionally biased region" description="Polar residues" evidence="1">
    <location>
        <begin position="122"/>
        <end position="142"/>
    </location>
</feature>
<dbReference type="Proteomes" id="UP000298030">
    <property type="component" value="Unassembled WGS sequence"/>
</dbReference>
<proteinExistence type="predicted"/>
<feature type="region of interest" description="Disordered" evidence="1">
    <location>
        <begin position="98"/>
        <end position="148"/>
    </location>
</feature>
<gene>
    <name evidence="2" type="ORF">FA13DRAFT_1784031</name>
</gene>
<reference evidence="2 3" key="1">
    <citation type="journal article" date="2019" name="Nat. Ecol. Evol.">
        <title>Megaphylogeny resolves global patterns of mushroom evolution.</title>
        <authorList>
            <person name="Varga T."/>
            <person name="Krizsan K."/>
            <person name="Foldi C."/>
            <person name="Dima B."/>
            <person name="Sanchez-Garcia M."/>
            <person name="Sanchez-Ramirez S."/>
            <person name="Szollosi G.J."/>
            <person name="Szarkandi J.G."/>
            <person name="Papp V."/>
            <person name="Albert L."/>
            <person name="Andreopoulos W."/>
            <person name="Angelini C."/>
            <person name="Antonin V."/>
            <person name="Barry K.W."/>
            <person name="Bougher N.L."/>
            <person name="Buchanan P."/>
            <person name="Buyck B."/>
            <person name="Bense V."/>
            <person name="Catcheside P."/>
            <person name="Chovatia M."/>
            <person name="Cooper J."/>
            <person name="Damon W."/>
            <person name="Desjardin D."/>
            <person name="Finy P."/>
            <person name="Geml J."/>
            <person name="Haridas S."/>
            <person name="Hughes K."/>
            <person name="Justo A."/>
            <person name="Karasinski D."/>
            <person name="Kautmanova I."/>
            <person name="Kiss B."/>
            <person name="Kocsube S."/>
            <person name="Kotiranta H."/>
            <person name="LaButti K.M."/>
            <person name="Lechner B.E."/>
            <person name="Liimatainen K."/>
            <person name="Lipzen A."/>
            <person name="Lukacs Z."/>
            <person name="Mihaltcheva S."/>
            <person name="Morgado L.N."/>
            <person name="Niskanen T."/>
            <person name="Noordeloos M.E."/>
            <person name="Ohm R.A."/>
            <person name="Ortiz-Santana B."/>
            <person name="Ovrebo C."/>
            <person name="Racz N."/>
            <person name="Riley R."/>
            <person name="Savchenko A."/>
            <person name="Shiryaev A."/>
            <person name="Soop K."/>
            <person name="Spirin V."/>
            <person name="Szebenyi C."/>
            <person name="Tomsovsky M."/>
            <person name="Tulloss R.E."/>
            <person name="Uehling J."/>
            <person name="Grigoriev I.V."/>
            <person name="Vagvolgyi C."/>
            <person name="Papp T."/>
            <person name="Martin F.M."/>
            <person name="Miettinen O."/>
            <person name="Hibbett D.S."/>
            <person name="Nagy L.G."/>
        </authorList>
    </citation>
    <scope>NUCLEOTIDE SEQUENCE [LARGE SCALE GENOMIC DNA]</scope>
    <source>
        <strain evidence="2 3">FP101781</strain>
    </source>
</reference>
<protein>
    <submittedName>
        <fullName evidence="2">Uncharacterized protein</fullName>
    </submittedName>
</protein>
<dbReference type="AlphaFoldDB" id="A0A4Y7R620"/>
<dbReference type="STRING" id="71717.A0A4Y7R620"/>
<comment type="caution">
    <text evidence="2">The sequence shown here is derived from an EMBL/GenBank/DDBJ whole genome shotgun (WGS) entry which is preliminary data.</text>
</comment>
<organism evidence="2 3">
    <name type="scientific">Coprinellus micaceus</name>
    <name type="common">Glistening ink-cap mushroom</name>
    <name type="synonym">Coprinus micaceus</name>
    <dbReference type="NCBI Taxonomy" id="71717"/>
    <lineage>
        <taxon>Eukaryota</taxon>
        <taxon>Fungi</taxon>
        <taxon>Dikarya</taxon>
        <taxon>Basidiomycota</taxon>
        <taxon>Agaricomycotina</taxon>
        <taxon>Agaricomycetes</taxon>
        <taxon>Agaricomycetidae</taxon>
        <taxon>Agaricales</taxon>
        <taxon>Agaricineae</taxon>
        <taxon>Psathyrellaceae</taxon>
        <taxon>Coprinellus</taxon>
    </lineage>
</organism>
<name>A0A4Y7R620_COPMI</name>
<evidence type="ECO:0000313" key="2">
    <source>
        <dbReference type="EMBL" id="TEB04060.1"/>
    </source>
</evidence>
<accession>A0A4Y7R620</accession>
<dbReference type="OrthoDB" id="1728974at2759"/>
<keyword evidence="3" id="KW-1185">Reference proteome</keyword>
<evidence type="ECO:0000256" key="1">
    <source>
        <dbReference type="SAM" id="MobiDB-lite"/>
    </source>
</evidence>
<feature type="non-terminal residue" evidence="2">
    <location>
        <position position="304"/>
    </location>
</feature>
<dbReference type="EMBL" id="QPFP01000649">
    <property type="protein sequence ID" value="TEB04060.1"/>
    <property type="molecule type" value="Genomic_DNA"/>
</dbReference>
<evidence type="ECO:0000313" key="3">
    <source>
        <dbReference type="Proteomes" id="UP000298030"/>
    </source>
</evidence>
<dbReference type="Gene3D" id="3.30.420.40">
    <property type="match status" value="1"/>
</dbReference>